<sequence>MPHLPLASRRAVVGVGAVTLAPLLAGGLSACEAPDVGGLLPGADPSDRSGADGVAPPDPSADEEVVDLAVTEVAAALALVAAVRQRHARLRPLLAGLEAMHAAHLAALEGDPDEGAAEGVEVPGGPAAALAEVRRREVAHQRRLTDLAVRADSGQLAQLLASMAASVAQHLVALPRRVGAGR</sequence>
<dbReference type="EMBL" id="WLCI01000011">
    <property type="protein sequence ID" value="MTB95474.1"/>
    <property type="molecule type" value="Genomic_DNA"/>
</dbReference>
<protein>
    <submittedName>
        <fullName evidence="2">Uncharacterized protein</fullName>
    </submittedName>
</protein>
<keyword evidence="3" id="KW-1185">Reference proteome</keyword>
<reference evidence="2 3" key="1">
    <citation type="submission" date="2019-10" db="EMBL/GenBank/DDBJ databases">
        <title>Nocardioides novel species isolated from the excrement of Marmot.</title>
        <authorList>
            <person name="Zhang G."/>
        </authorList>
    </citation>
    <scope>NUCLEOTIDE SEQUENCE [LARGE SCALE GENOMIC DNA]</scope>
    <source>
        <strain evidence="3">zg-579</strain>
    </source>
</reference>
<name>A0A6I3JBG3_9ACTN</name>
<comment type="caution">
    <text evidence="2">The sequence shown here is derived from an EMBL/GenBank/DDBJ whole genome shotgun (WGS) entry which is preliminary data.</text>
</comment>
<dbReference type="RefSeq" id="WP_154612050.1">
    <property type="nucleotide sequence ID" value="NZ_CP053660.1"/>
</dbReference>
<gene>
    <name evidence="2" type="ORF">GGQ22_10300</name>
</gene>
<dbReference type="AlphaFoldDB" id="A0A6I3JBG3"/>
<evidence type="ECO:0000313" key="3">
    <source>
        <dbReference type="Proteomes" id="UP000433406"/>
    </source>
</evidence>
<dbReference type="Proteomes" id="UP000433406">
    <property type="component" value="Unassembled WGS sequence"/>
</dbReference>
<feature type="region of interest" description="Disordered" evidence="1">
    <location>
        <begin position="39"/>
        <end position="61"/>
    </location>
</feature>
<accession>A0A6I3JBG3</accession>
<evidence type="ECO:0000313" key="2">
    <source>
        <dbReference type="EMBL" id="MTB95474.1"/>
    </source>
</evidence>
<organism evidence="2 3">
    <name type="scientific">Nocardioides marmotae</name>
    <dbReference type="NCBI Taxonomy" id="2663857"/>
    <lineage>
        <taxon>Bacteria</taxon>
        <taxon>Bacillati</taxon>
        <taxon>Actinomycetota</taxon>
        <taxon>Actinomycetes</taxon>
        <taxon>Propionibacteriales</taxon>
        <taxon>Nocardioidaceae</taxon>
        <taxon>Nocardioides</taxon>
    </lineage>
</organism>
<proteinExistence type="predicted"/>
<evidence type="ECO:0000256" key="1">
    <source>
        <dbReference type="SAM" id="MobiDB-lite"/>
    </source>
</evidence>